<keyword evidence="12 16" id="KW-1133">Transmembrane helix</keyword>
<dbReference type="PROSITE" id="PS50268">
    <property type="entry name" value="CADHERIN_2"/>
    <property type="match status" value="6"/>
</dbReference>
<dbReference type="GO" id="GO:0034332">
    <property type="term" value="P:adherens junction organization"/>
    <property type="evidence" value="ECO:0007669"/>
    <property type="project" value="TreeGrafter"/>
</dbReference>
<evidence type="ECO:0000259" key="17">
    <source>
        <dbReference type="PROSITE" id="PS50268"/>
    </source>
</evidence>
<evidence type="ECO:0000256" key="11">
    <source>
        <dbReference type="ARBA" id="ARBA00022889"/>
    </source>
</evidence>
<evidence type="ECO:0000313" key="19">
    <source>
        <dbReference type="Proteomes" id="UP001311232"/>
    </source>
</evidence>
<evidence type="ECO:0000256" key="10">
    <source>
        <dbReference type="ARBA" id="ARBA00022837"/>
    </source>
</evidence>
<dbReference type="PRINTS" id="PR00449">
    <property type="entry name" value="RASTRNSFRMNG"/>
</dbReference>
<dbReference type="NCBIfam" id="TIGR00231">
    <property type="entry name" value="small_GTP"/>
    <property type="match status" value="1"/>
</dbReference>
<evidence type="ECO:0000256" key="12">
    <source>
        <dbReference type="ARBA" id="ARBA00022989"/>
    </source>
</evidence>
<evidence type="ECO:0000256" key="13">
    <source>
        <dbReference type="ARBA" id="ARBA00023136"/>
    </source>
</evidence>
<organism evidence="18 19">
    <name type="scientific">Crenichthys baileyi</name>
    <name type="common">White River springfish</name>
    <dbReference type="NCBI Taxonomy" id="28760"/>
    <lineage>
        <taxon>Eukaryota</taxon>
        <taxon>Metazoa</taxon>
        <taxon>Chordata</taxon>
        <taxon>Craniata</taxon>
        <taxon>Vertebrata</taxon>
        <taxon>Euteleostomi</taxon>
        <taxon>Actinopterygii</taxon>
        <taxon>Neopterygii</taxon>
        <taxon>Teleostei</taxon>
        <taxon>Neoteleostei</taxon>
        <taxon>Acanthomorphata</taxon>
        <taxon>Ovalentaria</taxon>
        <taxon>Atherinomorphae</taxon>
        <taxon>Cyprinodontiformes</taxon>
        <taxon>Goodeidae</taxon>
        <taxon>Crenichthys</taxon>
    </lineage>
</organism>
<dbReference type="InterPro" id="IPR039808">
    <property type="entry name" value="Cadherin"/>
</dbReference>
<dbReference type="GO" id="GO:0000902">
    <property type="term" value="P:cell morphogenesis"/>
    <property type="evidence" value="ECO:0007669"/>
    <property type="project" value="TreeGrafter"/>
</dbReference>
<protein>
    <recommendedName>
        <fullName evidence="17">Cadherin domain-containing protein</fullName>
    </recommendedName>
</protein>
<dbReference type="Pfam" id="PF00071">
    <property type="entry name" value="Ras"/>
    <property type="match status" value="1"/>
</dbReference>
<keyword evidence="4" id="KW-0597">Phosphoprotein</keyword>
<keyword evidence="19" id="KW-1185">Reference proteome</keyword>
<dbReference type="InterPro" id="IPR020894">
    <property type="entry name" value="Cadherin_CS"/>
</dbReference>
<dbReference type="InterPro" id="IPR002126">
    <property type="entry name" value="Cadherin-like_dom"/>
</dbReference>
<dbReference type="PANTHER" id="PTHR24027">
    <property type="entry name" value="CADHERIN-23"/>
    <property type="match status" value="1"/>
</dbReference>
<dbReference type="Gene3D" id="2.60.40.60">
    <property type="entry name" value="Cadherins"/>
    <property type="match status" value="7"/>
</dbReference>
<dbReference type="Proteomes" id="UP001311232">
    <property type="component" value="Unassembled WGS sequence"/>
</dbReference>
<sequence length="1193" mass="133484">MLSSVRRHSLRLQSELHRWSICDPGSHLLPDGLLARVPMCISRSKSCASSAGESDGSRGSWSSSDSVISVDSAGGAVEPGSPYRVVLLGGSGVGKTAFASIFAGAADSMDSDDCELCGDEVSDREIEVDGETATIILLDTWDAEKGDEWTQERFMQIGDAYLLLYSITDRASFLRASELRITLRRFRPARHTPIILVGNKCDLVRRREVSTSEARACAAVFDCKFIETSAAMQHNVWEAFYGIVRQLRLRRDSKEDNRRRRHIHCEKRRESLPFRAKRFLDKVVAKNNPSMAFWLKSKSCHNLQDEATRIALRCDSLGLSCKAVVMTPMVHLLLLPSLLCIAAGMDLEEMKGPFEDTVLNVEEATRVPYPVHKFQVPADVNDFRLSGEGLDNFKITKDGWLYLEKPLDWSQGTHYVFSVEALADGEVVEGSIIVTINVLDVNNNAPRFNQTSYTATIRERRTPGLPFLQVFATDQDDPETENAHLRYSLISQIPNNRNIILFQIDPETGEISTTGEGQEMLKARAGIQYARGEDWSSDSLKAKFTEYCLAQDIPYEENPFFTCVEKQEMRRRDLDPLENPDYTLFIRVQDKNGATETALSGNARVHIVVQPNLWANPGTITIKENLKEDYPHIIAKVQSNEPDAIYTLVQKERELIFPFQITEDGEILLTKELDREQKEMYTLVVFAKDNHDREVDPPMEIHVVVEDVNDNEPVCEHEETLLEVQENEPIGSIVGELKVHDADKEGTLNSQLTYTIISQDPSNVQDSFSIDETSGTIQALRLLQRREQKVYNLDVRVSDSDFSTNCKVTIKVIDVNNELPLFEKNHYDTHSLPEDAEVGKTVLTIKATDADDPNTGSSKIEFSISEGNEGEVFTVETDGQGVGYVVIAKPLDFESHSTFNLTIDARNPEPLLTGLDYGSDSTATLSVTVTDVDEAPEFSLNILDVVVPENFTKGSVLLAVEAKDPEKKEIGFKLDGDAQGWLEIDAATGEIRTKQKMDREIMETFEVTVTAFEKQNPEKSSERVVHVRLLDVNDNIPKLITTSDFLCMQNLKPITIKAEDGDSDPFSGPFNFTFSKKFPNWKLTQIDDSSAELRLVKKPVKEGTISLKITVKDKGGMGVPQLFEVRICNCTALGYCYIPPHGESFKLPVGATVGILAGILGFCVILFIIAIKRSKKKDKKKEQPEDGERNPMM</sequence>
<keyword evidence="7" id="KW-0732">Signal</keyword>
<dbReference type="PANTHER" id="PTHR24027:SF419">
    <property type="entry name" value="CADHERIN-17"/>
    <property type="match status" value="1"/>
</dbReference>
<keyword evidence="9" id="KW-0547">Nucleotide-binding</keyword>
<comment type="subcellular location">
    <subcellularLocation>
        <location evidence="1">Cell membrane</location>
        <topology evidence="1">Single-pass type I membrane protein</topology>
    </subcellularLocation>
</comment>
<dbReference type="InterPro" id="IPR005225">
    <property type="entry name" value="Small_GTP-bd"/>
</dbReference>
<dbReference type="GO" id="GO:0016342">
    <property type="term" value="C:catenin complex"/>
    <property type="evidence" value="ECO:0007669"/>
    <property type="project" value="TreeGrafter"/>
</dbReference>
<dbReference type="PRINTS" id="PR00205">
    <property type="entry name" value="CADHERIN"/>
</dbReference>
<evidence type="ECO:0000256" key="3">
    <source>
        <dbReference type="ARBA" id="ARBA00022475"/>
    </source>
</evidence>
<dbReference type="EMBL" id="JAHHUM010002146">
    <property type="protein sequence ID" value="KAK5605862.1"/>
    <property type="molecule type" value="Genomic_DNA"/>
</dbReference>
<dbReference type="GO" id="GO:0005509">
    <property type="term" value="F:calcium ion binding"/>
    <property type="evidence" value="ECO:0007669"/>
    <property type="project" value="UniProtKB-UniRule"/>
</dbReference>
<dbReference type="GO" id="GO:0044331">
    <property type="term" value="P:cell-cell adhesion mediated by cadherin"/>
    <property type="evidence" value="ECO:0007669"/>
    <property type="project" value="TreeGrafter"/>
</dbReference>
<dbReference type="PROSITE" id="PS00232">
    <property type="entry name" value="CADHERIN_1"/>
    <property type="match status" value="2"/>
</dbReference>
<evidence type="ECO:0000313" key="18">
    <source>
        <dbReference type="EMBL" id="KAK5605862.1"/>
    </source>
</evidence>
<evidence type="ECO:0000256" key="1">
    <source>
        <dbReference type="ARBA" id="ARBA00004251"/>
    </source>
</evidence>
<evidence type="ECO:0000256" key="9">
    <source>
        <dbReference type="ARBA" id="ARBA00022741"/>
    </source>
</evidence>
<dbReference type="SMART" id="SM00174">
    <property type="entry name" value="RHO"/>
    <property type="match status" value="1"/>
</dbReference>
<dbReference type="InterPro" id="IPR015919">
    <property type="entry name" value="Cadherin-like_sf"/>
</dbReference>
<dbReference type="PROSITE" id="PS51421">
    <property type="entry name" value="RAS"/>
    <property type="match status" value="1"/>
</dbReference>
<dbReference type="FunFam" id="2.60.40.60:FF:000123">
    <property type="entry name" value="Protocadherin beta 4"/>
    <property type="match status" value="1"/>
</dbReference>
<dbReference type="GO" id="GO:0007156">
    <property type="term" value="P:homophilic cell adhesion via plasma membrane adhesion molecules"/>
    <property type="evidence" value="ECO:0007669"/>
    <property type="project" value="InterPro"/>
</dbReference>
<comment type="similarity">
    <text evidence="2">Belongs to the small GTPase superfamily. RGK family.</text>
</comment>
<feature type="domain" description="Cadherin" evidence="17">
    <location>
        <begin position="939"/>
        <end position="1039"/>
    </location>
</feature>
<dbReference type="SMART" id="SM00112">
    <property type="entry name" value="CA"/>
    <property type="match status" value="6"/>
</dbReference>
<evidence type="ECO:0000256" key="5">
    <source>
        <dbReference type="ARBA" id="ARBA00022692"/>
    </source>
</evidence>
<dbReference type="GO" id="GO:0045296">
    <property type="term" value="F:cadherin binding"/>
    <property type="evidence" value="ECO:0007669"/>
    <property type="project" value="TreeGrafter"/>
</dbReference>
<dbReference type="PROSITE" id="PS51419">
    <property type="entry name" value="RAB"/>
    <property type="match status" value="1"/>
</dbReference>
<keyword evidence="13 16" id="KW-0472">Membrane</keyword>
<evidence type="ECO:0000256" key="16">
    <source>
        <dbReference type="SAM" id="Phobius"/>
    </source>
</evidence>
<dbReference type="Gene3D" id="3.40.50.300">
    <property type="entry name" value="P-loop containing nucleotide triphosphate hydrolases"/>
    <property type="match status" value="1"/>
</dbReference>
<dbReference type="CDD" id="cd11304">
    <property type="entry name" value="Cadherin_repeat"/>
    <property type="match status" value="6"/>
</dbReference>
<reference evidence="18 19" key="1">
    <citation type="submission" date="2021-06" db="EMBL/GenBank/DDBJ databases">
        <authorList>
            <person name="Palmer J.M."/>
        </authorList>
    </citation>
    <scope>NUCLEOTIDE SEQUENCE [LARGE SCALE GENOMIC DNA]</scope>
    <source>
        <strain evidence="18 19">MEX-2019</strain>
        <tissue evidence="18">Muscle</tissue>
    </source>
</reference>
<dbReference type="SUPFAM" id="SSF52540">
    <property type="entry name" value="P-loop containing nucleoside triphosphate hydrolases"/>
    <property type="match status" value="1"/>
</dbReference>
<keyword evidence="5 16" id="KW-0812">Transmembrane</keyword>
<evidence type="ECO:0000256" key="2">
    <source>
        <dbReference type="ARBA" id="ARBA00008846"/>
    </source>
</evidence>
<dbReference type="FunFam" id="3.40.50.300:FF:000311">
    <property type="entry name" value="GTP-binding protein RAD"/>
    <property type="match status" value="1"/>
</dbReference>
<feature type="domain" description="Cadherin" evidence="17">
    <location>
        <begin position="383"/>
        <end position="448"/>
    </location>
</feature>
<feature type="domain" description="Cadherin" evidence="17">
    <location>
        <begin position="449"/>
        <end position="514"/>
    </location>
</feature>
<keyword evidence="3" id="KW-1003">Cell membrane</keyword>
<dbReference type="SUPFAM" id="SSF49313">
    <property type="entry name" value="Cadherin-like"/>
    <property type="match status" value="7"/>
</dbReference>
<dbReference type="Pfam" id="PF00028">
    <property type="entry name" value="Cadherin"/>
    <property type="match status" value="4"/>
</dbReference>
<dbReference type="GO" id="GO:0016339">
    <property type="term" value="P:calcium-dependent cell-cell adhesion via plasma membrane cell adhesion molecules"/>
    <property type="evidence" value="ECO:0007669"/>
    <property type="project" value="TreeGrafter"/>
</dbReference>
<evidence type="ECO:0000256" key="4">
    <source>
        <dbReference type="ARBA" id="ARBA00022553"/>
    </source>
</evidence>
<keyword evidence="8" id="KW-0677">Repeat</keyword>
<keyword evidence="14" id="KW-0325">Glycoprotein</keyword>
<comment type="caution">
    <text evidence="18">The sequence shown here is derived from an EMBL/GenBank/DDBJ whole genome shotgun (WGS) entry which is preliminary data.</text>
</comment>
<dbReference type="GO" id="GO:0007043">
    <property type="term" value="P:cell-cell junction assembly"/>
    <property type="evidence" value="ECO:0007669"/>
    <property type="project" value="TreeGrafter"/>
</dbReference>
<gene>
    <name evidence="18" type="ORF">CRENBAI_004773</name>
</gene>
<accession>A0AAV9RAD0</accession>
<feature type="domain" description="Cadherin" evidence="17">
    <location>
        <begin position="831"/>
        <end position="938"/>
    </location>
</feature>
<evidence type="ECO:0000256" key="6">
    <source>
        <dbReference type="ARBA" id="ARBA00022723"/>
    </source>
</evidence>
<dbReference type="SMART" id="SM00175">
    <property type="entry name" value="RAB"/>
    <property type="match status" value="1"/>
</dbReference>
<keyword evidence="6" id="KW-0479">Metal-binding</keyword>
<dbReference type="FunFam" id="2.60.40.60:FF:000019">
    <property type="entry name" value="Cadherin 2"/>
    <property type="match status" value="1"/>
</dbReference>
<dbReference type="GO" id="GO:0003924">
    <property type="term" value="F:GTPase activity"/>
    <property type="evidence" value="ECO:0007669"/>
    <property type="project" value="InterPro"/>
</dbReference>
<evidence type="ECO:0000256" key="15">
    <source>
        <dbReference type="PROSITE-ProRule" id="PRU00043"/>
    </source>
</evidence>
<dbReference type="InterPro" id="IPR027417">
    <property type="entry name" value="P-loop_NTPase"/>
</dbReference>
<dbReference type="GO" id="GO:0005525">
    <property type="term" value="F:GTP binding"/>
    <property type="evidence" value="ECO:0007669"/>
    <property type="project" value="InterPro"/>
</dbReference>
<feature type="domain" description="Cadherin" evidence="17">
    <location>
        <begin position="646"/>
        <end position="715"/>
    </location>
</feature>
<name>A0AAV9RAD0_9TELE</name>
<proteinExistence type="inferred from homology"/>
<dbReference type="InterPro" id="IPR001806">
    <property type="entry name" value="Small_GTPase"/>
</dbReference>
<evidence type="ECO:0000256" key="8">
    <source>
        <dbReference type="ARBA" id="ARBA00022737"/>
    </source>
</evidence>
<evidence type="ECO:0000256" key="14">
    <source>
        <dbReference type="ARBA" id="ARBA00023180"/>
    </source>
</evidence>
<keyword evidence="10 15" id="KW-0106">Calcium</keyword>
<evidence type="ECO:0000256" key="7">
    <source>
        <dbReference type="ARBA" id="ARBA00022729"/>
    </source>
</evidence>
<dbReference type="CDD" id="cd04148">
    <property type="entry name" value="RGK"/>
    <property type="match status" value="1"/>
</dbReference>
<dbReference type="SMART" id="SM00173">
    <property type="entry name" value="RAS"/>
    <property type="match status" value="1"/>
</dbReference>
<dbReference type="GO" id="GO:0005912">
    <property type="term" value="C:adherens junction"/>
    <property type="evidence" value="ECO:0007669"/>
    <property type="project" value="TreeGrafter"/>
</dbReference>
<dbReference type="GO" id="GO:0016477">
    <property type="term" value="P:cell migration"/>
    <property type="evidence" value="ECO:0007669"/>
    <property type="project" value="TreeGrafter"/>
</dbReference>
<feature type="transmembrane region" description="Helical" evidence="16">
    <location>
        <begin position="1149"/>
        <end position="1171"/>
    </location>
</feature>
<dbReference type="AlphaFoldDB" id="A0AAV9RAD0"/>
<dbReference type="GO" id="GO:0008013">
    <property type="term" value="F:beta-catenin binding"/>
    <property type="evidence" value="ECO:0007669"/>
    <property type="project" value="TreeGrafter"/>
</dbReference>
<feature type="domain" description="Cadherin" evidence="17">
    <location>
        <begin position="716"/>
        <end position="822"/>
    </location>
</feature>
<keyword evidence="11" id="KW-0130">Cell adhesion</keyword>